<feature type="compositionally biased region" description="Low complexity" evidence="1">
    <location>
        <begin position="238"/>
        <end position="271"/>
    </location>
</feature>
<dbReference type="AlphaFoldDB" id="A0A316UVU4"/>
<evidence type="ECO:0000256" key="2">
    <source>
        <dbReference type="SAM" id="SignalP"/>
    </source>
</evidence>
<feature type="region of interest" description="Disordered" evidence="1">
    <location>
        <begin position="142"/>
        <end position="162"/>
    </location>
</feature>
<proteinExistence type="predicted"/>
<reference evidence="3 4" key="1">
    <citation type="journal article" date="2018" name="Mol. Biol. Evol.">
        <title>Broad Genomic Sampling Reveals a Smut Pathogenic Ancestry of the Fungal Clade Ustilaginomycotina.</title>
        <authorList>
            <person name="Kijpornyongpan T."/>
            <person name="Mondo S.J."/>
            <person name="Barry K."/>
            <person name="Sandor L."/>
            <person name="Lee J."/>
            <person name="Lipzen A."/>
            <person name="Pangilinan J."/>
            <person name="LaButti K."/>
            <person name="Hainaut M."/>
            <person name="Henrissat B."/>
            <person name="Grigoriev I.V."/>
            <person name="Spatafora J.W."/>
            <person name="Aime M.C."/>
        </authorList>
    </citation>
    <scope>NUCLEOTIDE SEQUENCE [LARGE SCALE GENOMIC DNA]</scope>
    <source>
        <strain evidence="3 4">MCA 5214</strain>
    </source>
</reference>
<dbReference type="STRING" id="1569628.A0A316UVU4"/>
<feature type="region of interest" description="Disordered" evidence="1">
    <location>
        <begin position="391"/>
        <end position="455"/>
    </location>
</feature>
<dbReference type="OrthoDB" id="2556262at2759"/>
<feature type="compositionally biased region" description="Acidic residues" evidence="1">
    <location>
        <begin position="210"/>
        <end position="237"/>
    </location>
</feature>
<evidence type="ECO:0000256" key="1">
    <source>
        <dbReference type="SAM" id="MobiDB-lite"/>
    </source>
</evidence>
<gene>
    <name evidence="3" type="ORF">BDZ90DRAFT_259491</name>
</gene>
<dbReference type="RefSeq" id="XP_025363063.1">
    <property type="nucleotide sequence ID" value="XM_025508169.1"/>
</dbReference>
<evidence type="ECO:0000313" key="4">
    <source>
        <dbReference type="Proteomes" id="UP000245884"/>
    </source>
</evidence>
<feature type="signal peptide" evidence="2">
    <location>
        <begin position="1"/>
        <end position="18"/>
    </location>
</feature>
<accession>A0A316UVU4</accession>
<feature type="chain" id="PRO_5016415923" evidence="2">
    <location>
        <begin position="19"/>
        <end position="488"/>
    </location>
</feature>
<organism evidence="3 4">
    <name type="scientific">Jaminaea rosea</name>
    <dbReference type="NCBI Taxonomy" id="1569628"/>
    <lineage>
        <taxon>Eukaryota</taxon>
        <taxon>Fungi</taxon>
        <taxon>Dikarya</taxon>
        <taxon>Basidiomycota</taxon>
        <taxon>Ustilaginomycotina</taxon>
        <taxon>Exobasidiomycetes</taxon>
        <taxon>Microstromatales</taxon>
        <taxon>Microstromatales incertae sedis</taxon>
        <taxon>Jaminaea</taxon>
    </lineage>
</organism>
<keyword evidence="4" id="KW-1185">Reference proteome</keyword>
<dbReference type="GeneID" id="37029992"/>
<evidence type="ECO:0000313" key="3">
    <source>
        <dbReference type="EMBL" id="PWN28451.1"/>
    </source>
</evidence>
<keyword evidence="2" id="KW-0732">Signal</keyword>
<protein>
    <submittedName>
        <fullName evidence="3">Uncharacterized protein</fullName>
    </submittedName>
</protein>
<name>A0A316UVU4_9BASI</name>
<feature type="compositionally biased region" description="Low complexity" evidence="1">
    <location>
        <begin position="391"/>
        <end position="406"/>
    </location>
</feature>
<sequence>MYFTPALLSALSLSAVTAMPINVARSNELGQFNKLMARSDNALALMRNGNSLPFARSPAQLQATVGQIRALVARSDADATGGLSGILELMGCLLNTLLGESTDSSCPAGLEGSTGADTTGNARVAMASMLSNLSDALSTSSKKMAATNSKRQDTTDVSSSASTNDVLALLSKLEQIIQNVMNDLMNLGLKNPASNSTSDDGTDGDRDETGGDETGSDDEPSGDEDQGDDGSDGEETPSSDAPSSTSPLPNEATAATTSSSAAVPPSTATSVGGFGKNCPAPGTPNDGMYRPGCPGYGRRDLARRSAAAANKKRALDASTLKDLLPALSTIIEAMPDLISAAGGNITNATNSTSSVAGQGNSTVVANATALAQSQSFKKVVTQIHQLVSAVSSNSTSTSSAASPSETGRSHKASAASQAVSEINASGTGAQTPKESVNAASISHGSREAQAIVSKRSDGTKVNMDLVNDLFAEILSGKQHGKRRLPSDF</sequence>
<feature type="compositionally biased region" description="Polar residues" evidence="1">
    <location>
        <begin position="414"/>
        <end position="443"/>
    </location>
</feature>
<dbReference type="EMBL" id="KZ819665">
    <property type="protein sequence ID" value="PWN28451.1"/>
    <property type="molecule type" value="Genomic_DNA"/>
</dbReference>
<dbReference type="Proteomes" id="UP000245884">
    <property type="component" value="Unassembled WGS sequence"/>
</dbReference>
<feature type="region of interest" description="Disordered" evidence="1">
    <location>
        <begin position="189"/>
        <end position="294"/>
    </location>
</feature>